<evidence type="ECO:0000313" key="1">
    <source>
        <dbReference type="EMBL" id="SMO91656.1"/>
    </source>
</evidence>
<accession>A0A521F6D4</accession>
<gene>
    <name evidence="1" type="ORF">SAMN06265219_115108</name>
</gene>
<keyword evidence="2" id="KW-1185">Reference proteome</keyword>
<dbReference type="Proteomes" id="UP000317557">
    <property type="component" value="Unassembled WGS sequence"/>
</dbReference>
<dbReference type="AlphaFoldDB" id="A0A521F6D4"/>
<protein>
    <submittedName>
        <fullName evidence="1">Uncharacterized protein</fullName>
    </submittedName>
</protein>
<organism evidence="1 2">
    <name type="scientific">Gracilimonas mengyeensis</name>
    <dbReference type="NCBI Taxonomy" id="1302730"/>
    <lineage>
        <taxon>Bacteria</taxon>
        <taxon>Pseudomonadati</taxon>
        <taxon>Balneolota</taxon>
        <taxon>Balneolia</taxon>
        <taxon>Balneolales</taxon>
        <taxon>Balneolaceae</taxon>
        <taxon>Gracilimonas</taxon>
    </lineage>
</organism>
<proteinExistence type="predicted"/>
<dbReference type="EMBL" id="FXTP01000015">
    <property type="protein sequence ID" value="SMO91656.1"/>
    <property type="molecule type" value="Genomic_DNA"/>
</dbReference>
<name>A0A521F6D4_9BACT</name>
<evidence type="ECO:0000313" key="2">
    <source>
        <dbReference type="Proteomes" id="UP000317557"/>
    </source>
</evidence>
<sequence length="61" mass="7043">MSPQWKFESWLKRLTKSNCNITAGSLSSIIPKKLMVIVKLYFTFKYGKLTLDPQNSAHPQK</sequence>
<reference evidence="1 2" key="1">
    <citation type="submission" date="2017-05" db="EMBL/GenBank/DDBJ databases">
        <authorList>
            <person name="Varghese N."/>
            <person name="Submissions S."/>
        </authorList>
    </citation>
    <scope>NUCLEOTIDE SEQUENCE [LARGE SCALE GENOMIC DNA]</scope>
    <source>
        <strain evidence="1 2">DSM 21985</strain>
    </source>
</reference>